<keyword evidence="3" id="KW-1185">Reference proteome</keyword>
<reference evidence="2 3" key="1">
    <citation type="submission" date="2021-10" db="EMBL/GenBank/DDBJ databases">
        <title>Lutispora strain m25 sp. nov., a thermophilic, non-spore-forming bacterium isolated from a lab-scale methanogenic bioreactor digesting anaerobic sludge.</title>
        <authorList>
            <person name="El Houari A."/>
            <person name="Mcdonald J."/>
        </authorList>
    </citation>
    <scope>NUCLEOTIDE SEQUENCE [LARGE SCALE GENOMIC DNA]</scope>
    <source>
        <strain evidence="3">m25</strain>
    </source>
</reference>
<proteinExistence type="predicted"/>
<evidence type="ECO:0000259" key="1">
    <source>
        <dbReference type="PROSITE" id="PS51186"/>
    </source>
</evidence>
<name>A0ABT1NMX3_9FIRM</name>
<dbReference type="CDD" id="cd04301">
    <property type="entry name" value="NAT_SF"/>
    <property type="match status" value="1"/>
</dbReference>
<organism evidence="2 3">
    <name type="scientific">Lutispora saccharofermentans</name>
    <dbReference type="NCBI Taxonomy" id="3024236"/>
    <lineage>
        <taxon>Bacteria</taxon>
        <taxon>Bacillati</taxon>
        <taxon>Bacillota</taxon>
        <taxon>Clostridia</taxon>
        <taxon>Lutisporales</taxon>
        <taxon>Lutisporaceae</taxon>
        <taxon>Lutispora</taxon>
    </lineage>
</organism>
<evidence type="ECO:0000313" key="2">
    <source>
        <dbReference type="EMBL" id="MCQ1531636.1"/>
    </source>
</evidence>
<comment type="caution">
    <text evidence="2">The sequence shown here is derived from an EMBL/GenBank/DDBJ whole genome shotgun (WGS) entry which is preliminary data.</text>
</comment>
<accession>A0ABT1NMX3</accession>
<protein>
    <submittedName>
        <fullName evidence="2">GNAT family N-acetyltransferase</fullName>
    </submittedName>
</protein>
<evidence type="ECO:0000313" key="3">
    <source>
        <dbReference type="Proteomes" id="UP001651880"/>
    </source>
</evidence>
<dbReference type="PROSITE" id="PS51186">
    <property type="entry name" value="GNAT"/>
    <property type="match status" value="1"/>
</dbReference>
<feature type="domain" description="N-acetyltransferase" evidence="1">
    <location>
        <begin position="7"/>
        <end position="148"/>
    </location>
</feature>
<dbReference type="RefSeq" id="WP_255229192.1">
    <property type="nucleotide sequence ID" value="NZ_JAJEKE010000026.1"/>
</dbReference>
<dbReference type="InterPro" id="IPR000182">
    <property type="entry name" value="GNAT_dom"/>
</dbReference>
<dbReference type="InterPro" id="IPR016181">
    <property type="entry name" value="Acyl_CoA_acyltransferase"/>
</dbReference>
<dbReference type="Proteomes" id="UP001651880">
    <property type="component" value="Unassembled WGS sequence"/>
</dbReference>
<dbReference type="EMBL" id="JAJEKE010000026">
    <property type="protein sequence ID" value="MCQ1531636.1"/>
    <property type="molecule type" value="Genomic_DNA"/>
</dbReference>
<gene>
    <name evidence="2" type="ORF">LJD61_19145</name>
</gene>
<dbReference type="SUPFAM" id="SSF55729">
    <property type="entry name" value="Acyl-CoA N-acyltransferases (Nat)"/>
    <property type="match status" value="1"/>
</dbReference>
<dbReference type="Pfam" id="PF00583">
    <property type="entry name" value="Acetyltransf_1"/>
    <property type="match status" value="1"/>
</dbReference>
<dbReference type="Gene3D" id="3.40.630.30">
    <property type="match status" value="1"/>
</dbReference>
<sequence>MNIISVLENPEYTQKAFEYIFSKWGSENTYNVYKDNISHCAVPFPNWYLLMDKGSPIGCAGLISNDFISRGDLYPWLCALYIEDDYRGNAYGNLLIEKIKKDAAKFGFKNLYLCTDHIGYYEKYGFSYIADGYHPWGESSRIYQAALV</sequence>